<protein>
    <submittedName>
        <fullName evidence="1">Uncharacterized protein</fullName>
    </submittedName>
</protein>
<comment type="caution">
    <text evidence="1">The sequence shown here is derived from an EMBL/GenBank/DDBJ whole genome shotgun (WGS) entry which is preliminary data.</text>
</comment>
<evidence type="ECO:0000313" key="1">
    <source>
        <dbReference type="EMBL" id="GAA0907048.1"/>
    </source>
</evidence>
<gene>
    <name evidence="1" type="ORF">GCM10009559_75570</name>
</gene>
<keyword evidence="2" id="KW-1185">Reference proteome</keyword>
<name>A0ABP3YUT7_9PSEU</name>
<reference evidence="2" key="1">
    <citation type="journal article" date="2019" name="Int. J. Syst. Evol. Microbiol.">
        <title>The Global Catalogue of Microorganisms (GCM) 10K type strain sequencing project: providing services to taxonomists for standard genome sequencing and annotation.</title>
        <authorList>
            <consortium name="The Broad Institute Genomics Platform"/>
            <consortium name="The Broad Institute Genome Sequencing Center for Infectious Disease"/>
            <person name="Wu L."/>
            <person name="Ma J."/>
        </authorList>
    </citation>
    <scope>NUCLEOTIDE SEQUENCE [LARGE SCALE GENOMIC DNA]</scope>
    <source>
        <strain evidence="2">JCM 11117</strain>
    </source>
</reference>
<accession>A0ABP3YUT7</accession>
<evidence type="ECO:0000313" key="2">
    <source>
        <dbReference type="Proteomes" id="UP001499967"/>
    </source>
</evidence>
<organism evidence="1 2">
    <name type="scientific">Pseudonocardia zijingensis</name>
    <dbReference type="NCBI Taxonomy" id="153376"/>
    <lineage>
        <taxon>Bacteria</taxon>
        <taxon>Bacillati</taxon>
        <taxon>Actinomycetota</taxon>
        <taxon>Actinomycetes</taxon>
        <taxon>Pseudonocardiales</taxon>
        <taxon>Pseudonocardiaceae</taxon>
        <taxon>Pseudonocardia</taxon>
    </lineage>
</organism>
<sequence>MTDRGTDIASRASAAANVSIRCPIAAATTLLSRPAWLFRLCRLNRRAAIMIADTTDVVVLPEVTSALRIG</sequence>
<proteinExistence type="predicted"/>
<dbReference type="EMBL" id="BAAAHP010000306">
    <property type="protein sequence ID" value="GAA0907048.1"/>
    <property type="molecule type" value="Genomic_DNA"/>
</dbReference>
<dbReference type="Proteomes" id="UP001499967">
    <property type="component" value="Unassembled WGS sequence"/>
</dbReference>